<evidence type="ECO:0000256" key="2">
    <source>
        <dbReference type="SAM" id="MobiDB-lite"/>
    </source>
</evidence>
<gene>
    <name evidence="3" type="ORF">Taro_038048</name>
</gene>
<accession>A0A843WCS5</accession>
<sequence length="256" mass="26518">MASPRAATEAAQPQPPPSPKSPPTYPDVCGRHRLQVGLQTLNREIGFLEEELHSLNDLQPASSCCKGVNDFVGTNPDPLLLINQKRHKGYAWRRLGYFLNTVSSSLDITFPFVFGNGISNNKYQELLLQKSLGQSCALASHGSVAVGVHVNRRGQIAVSASCQRIAVASLGQKILAAALVEHQRTLPAAAFVHHQSSAAAALAPSQSAGAAASPAATPSAAAAAPISSHPVSLAASYRVAHAPGTTAAACAPAQIA</sequence>
<evidence type="ECO:0000313" key="4">
    <source>
        <dbReference type="Proteomes" id="UP000652761"/>
    </source>
</evidence>
<dbReference type="EMBL" id="NMUH01003376">
    <property type="protein sequence ID" value="MQM05237.1"/>
    <property type="molecule type" value="Genomic_DNA"/>
</dbReference>
<feature type="region of interest" description="Disordered" evidence="2">
    <location>
        <begin position="1"/>
        <end position="26"/>
    </location>
</feature>
<keyword evidence="1" id="KW-0175">Coiled coil</keyword>
<dbReference type="AlphaFoldDB" id="A0A843WCS5"/>
<dbReference type="InterPro" id="IPR055305">
    <property type="entry name" value="GG3-like"/>
</dbReference>
<dbReference type="Proteomes" id="UP000652761">
    <property type="component" value="Unassembled WGS sequence"/>
</dbReference>
<evidence type="ECO:0008006" key="5">
    <source>
        <dbReference type="Google" id="ProtNLM"/>
    </source>
</evidence>
<protein>
    <recommendedName>
        <fullName evidence="5">Guanine nucleotide-binding protein subunit gamma 3</fullName>
    </recommendedName>
</protein>
<dbReference type="OrthoDB" id="1936517at2759"/>
<feature type="coiled-coil region" evidence="1">
    <location>
        <begin position="31"/>
        <end position="58"/>
    </location>
</feature>
<keyword evidence="4" id="KW-1185">Reference proteome</keyword>
<name>A0A843WCS5_COLES</name>
<feature type="compositionally biased region" description="Pro residues" evidence="2">
    <location>
        <begin position="13"/>
        <end position="25"/>
    </location>
</feature>
<dbReference type="PANTHER" id="PTHR32378">
    <property type="entry name" value="GUANINE NUCLEOTIDE-BINDING PROTEIN SUBUNIT GAMMA 3"/>
    <property type="match status" value="1"/>
</dbReference>
<reference evidence="3" key="1">
    <citation type="submission" date="2017-07" db="EMBL/GenBank/DDBJ databases">
        <title>Taro Niue Genome Assembly and Annotation.</title>
        <authorList>
            <person name="Atibalentja N."/>
            <person name="Keating K."/>
            <person name="Fields C.J."/>
        </authorList>
    </citation>
    <scope>NUCLEOTIDE SEQUENCE</scope>
    <source>
        <strain evidence="3">Niue_2</strain>
        <tissue evidence="3">Leaf</tissue>
    </source>
</reference>
<evidence type="ECO:0000256" key="1">
    <source>
        <dbReference type="SAM" id="Coils"/>
    </source>
</evidence>
<evidence type="ECO:0000313" key="3">
    <source>
        <dbReference type="EMBL" id="MQM05237.1"/>
    </source>
</evidence>
<dbReference type="PANTHER" id="PTHR32378:SF10">
    <property type="entry name" value="GUANINE NUCLEOTIDE-BINDING PROTEIN SUBUNIT GAMMA 3"/>
    <property type="match status" value="1"/>
</dbReference>
<proteinExistence type="predicted"/>
<comment type="caution">
    <text evidence="3">The sequence shown here is derived from an EMBL/GenBank/DDBJ whole genome shotgun (WGS) entry which is preliminary data.</text>
</comment>
<organism evidence="3 4">
    <name type="scientific">Colocasia esculenta</name>
    <name type="common">Wild taro</name>
    <name type="synonym">Arum esculentum</name>
    <dbReference type="NCBI Taxonomy" id="4460"/>
    <lineage>
        <taxon>Eukaryota</taxon>
        <taxon>Viridiplantae</taxon>
        <taxon>Streptophyta</taxon>
        <taxon>Embryophyta</taxon>
        <taxon>Tracheophyta</taxon>
        <taxon>Spermatophyta</taxon>
        <taxon>Magnoliopsida</taxon>
        <taxon>Liliopsida</taxon>
        <taxon>Araceae</taxon>
        <taxon>Aroideae</taxon>
        <taxon>Colocasieae</taxon>
        <taxon>Colocasia</taxon>
    </lineage>
</organism>
<feature type="compositionally biased region" description="Low complexity" evidence="2">
    <location>
        <begin position="1"/>
        <end position="12"/>
    </location>
</feature>